<dbReference type="NCBIfam" id="TIGR01444">
    <property type="entry name" value="fkbM_fam"/>
    <property type="match status" value="1"/>
</dbReference>
<dbReference type="PANTHER" id="PTHR34203">
    <property type="entry name" value="METHYLTRANSFERASE, FKBM FAMILY PROTEIN"/>
    <property type="match status" value="1"/>
</dbReference>
<reference evidence="3" key="1">
    <citation type="journal article" date="2019" name="Int. J. Syst. Evol. Microbiol.">
        <title>The Global Catalogue of Microorganisms (GCM) 10K type strain sequencing project: providing services to taxonomists for standard genome sequencing and annotation.</title>
        <authorList>
            <consortium name="The Broad Institute Genomics Platform"/>
            <consortium name="The Broad Institute Genome Sequencing Center for Infectious Disease"/>
            <person name="Wu L."/>
            <person name="Ma J."/>
        </authorList>
    </citation>
    <scope>NUCLEOTIDE SEQUENCE [LARGE SCALE GENOMIC DNA]</scope>
    <source>
        <strain evidence="3">KCTC 52204</strain>
    </source>
</reference>
<dbReference type="Gene3D" id="3.40.50.150">
    <property type="entry name" value="Vaccinia Virus protein VP39"/>
    <property type="match status" value="1"/>
</dbReference>
<dbReference type="SUPFAM" id="SSF53335">
    <property type="entry name" value="S-adenosyl-L-methionine-dependent methyltransferases"/>
    <property type="match status" value="1"/>
</dbReference>
<keyword evidence="3" id="KW-1185">Reference proteome</keyword>
<protein>
    <submittedName>
        <fullName evidence="2">FkbM family methyltransferase</fullName>
    </submittedName>
</protein>
<evidence type="ECO:0000259" key="1">
    <source>
        <dbReference type="Pfam" id="PF05050"/>
    </source>
</evidence>
<evidence type="ECO:0000313" key="3">
    <source>
        <dbReference type="Proteomes" id="UP001597394"/>
    </source>
</evidence>
<gene>
    <name evidence="2" type="ORF">ACFSO8_01280</name>
</gene>
<dbReference type="GO" id="GO:0032259">
    <property type="term" value="P:methylation"/>
    <property type="evidence" value="ECO:0007669"/>
    <property type="project" value="UniProtKB-KW"/>
</dbReference>
<dbReference type="EMBL" id="JBHULG010000001">
    <property type="protein sequence ID" value="MFD2544082.1"/>
    <property type="molecule type" value="Genomic_DNA"/>
</dbReference>
<name>A0ABW5K5F9_9FLAO</name>
<dbReference type="RefSeq" id="WP_255926750.1">
    <property type="nucleotide sequence ID" value="NZ_JANFQP010000001.1"/>
</dbReference>
<comment type="caution">
    <text evidence="2">The sequence shown here is derived from an EMBL/GenBank/DDBJ whole genome shotgun (WGS) entry which is preliminary data.</text>
</comment>
<dbReference type="Proteomes" id="UP001597394">
    <property type="component" value="Unassembled WGS sequence"/>
</dbReference>
<accession>A0ABW5K5F9</accession>
<dbReference type="Pfam" id="PF05050">
    <property type="entry name" value="Methyltransf_21"/>
    <property type="match status" value="1"/>
</dbReference>
<dbReference type="InterPro" id="IPR006342">
    <property type="entry name" value="FkbM_mtfrase"/>
</dbReference>
<keyword evidence="2" id="KW-0489">Methyltransferase</keyword>
<keyword evidence="2" id="KW-0808">Transferase</keyword>
<feature type="domain" description="Methyltransferase FkbM" evidence="1">
    <location>
        <begin position="56"/>
        <end position="217"/>
    </location>
</feature>
<organism evidence="2 3">
    <name type="scientific">Kaistella montana</name>
    <dbReference type="NCBI Taxonomy" id="1849733"/>
    <lineage>
        <taxon>Bacteria</taxon>
        <taxon>Pseudomonadati</taxon>
        <taxon>Bacteroidota</taxon>
        <taxon>Flavobacteriia</taxon>
        <taxon>Flavobacteriales</taxon>
        <taxon>Weeksellaceae</taxon>
        <taxon>Chryseobacterium group</taxon>
        <taxon>Kaistella</taxon>
    </lineage>
</organism>
<dbReference type="GO" id="GO:0008168">
    <property type="term" value="F:methyltransferase activity"/>
    <property type="evidence" value="ECO:0007669"/>
    <property type="project" value="UniProtKB-KW"/>
</dbReference>
<evidence type="ECO:0000313" key="2">
    <source>
        <dbReference type="EMBL" id="MFD2544082.1"/>
    </source>
</evidence>
<dbReference type="InterPro" id="IPR052514">
    <property type="entry name" value="SAM-dependent_MTase"/>
</dbReference>
<proteinExistence type="predicted"/>
<sequence length="267" mass="31502">MSLYQRIAENLQFISPQFYKERYFKNITRKNYSERNIEPELLWIKDYLKTDAVFLDIGANAGSFIFQLENKLSPKNIYAFEPNKNLFSRLKRIFPTTNIFPLALSDKNEIATFKVPVINGKKYASRGTLQVDYREIGEAKHVLQQVKVMKLDDWVAQEKLEKIDFIKIDVEGNEMQTLRGAKSVIEKFHPTMMVEMEQRHHTEPLQHLISEIENWGYATFFLNRETFELEKFDEKLISEYNDGKVGTKQAYINNMIFIPKPLKNKEI</sequence>
<dbReference type="InterPro" id="IPR029063">
    <property type="entry name" value="SAM-dependent_MTases_sf"/>
</dbReference>
<dbReference type="PANTHER" id="PTHR34203:SF15">
    <property type="entry name" value="SLL1173 PROTEIN"/>
    <property type="match status" value="1"/>
</dbReference>